<reference evidence="7" key="1">
    <citation type="journal article" date="2020" name="mSystems">
        <title>Genome- and Community-Level Interaction Insights into Carbon Utilization and Element Cycling Functions of Hydrothermarchaeota in Hydrothermal Sediment.</title>
        <authorList>
            <person name="Zhou Z."/>
            <person name="Liu Y."/>
            <person name="Xu W."/>
            <person name="Pan J."/>
            <person name="Luo Z.H."/>
            <person name="Li M."/>
        </authorList>
    </citation>
    <scope>NUCLEOTIDE SEQUENCE [LARGE SCALE GENOMIC DNA]</scope>
    <source>
        <strain evidence="7">SpSt-114</strain>
    </source>
</reference>
<gene>
    <name evidence="7" type="ORF">ENN04_07765</name>
</gene>
<dbReference type="PANTHER" id="PTHR30349">
    <property type="entry name" value="PHAGE INTEGRASE-RELATED"/>
    <property type="match status" value="1"/>
</dbReference>
<protein>
    <submittedName>
        <fullName evidence="7">Integrase</fullName>
    </submittedName>
</protein>
<dbReference type="SUPFAM" id="SSF56349">
    <property type="entry name" value="DNA breaking-rejoining enzymes"/>
    <property type="match status" value="1"/>
</dbReference>
<comment type="caution">
    <text evidence="7">The sequence shown here is derived from an EMBL/GenBank/DDBJ whole genome shotgun (WGS) entry which is preliminary data.</text>
</comment>
<evidence type="ECO:0000256" key="4">
    <source>
        <dbReference type="PROSITE-ProRule" id="PRU01248"/>
    </source>
</evidence>
<dbReference type="PROSITE" id="PS51900">
    <property type="entry name" value="CB"/>
    <property type="match status" value="1"/>
</dbReference>
<organism evidence="7">
    <name type="scientific">Thermocrinis ruber</name>
    <dbReference type="NCBI Taxonomy" id="75906"/>
    <lineage>
        <taxon>Bacteria</taxon>
        <taxon>Pseudomonadati</taxon>
        <taxon>Aquificota</taxon>
        <taxon>Aquificia</taxon>
        <taxon>Aquificales</taxon>
        <taxon>Aquificaceae</taxon>
        <taxon>Thermocrinis</taxon>
    </lineage>
</organism>
<dbReference type="InterPro" id="IPR011010">
    <property type="entry name" value="DNA_brk_join_enz"/>
</dbReference>
<evidence type="ECO:0000313" key="7">
    <source>
        <dbReference type="EMBL" id="HHO74509.1"/>
    </source>
</evidence>
<evidence type="ECO:0000256" key="1">
    <source>
        <dbReference type="ARBA" id="ARBA00022908"/>
    </source>
</evidence>
<feature type="domain" description="Core-binding (CB)" evidence="6">
    <location>
        <begin position="11"/>
        <end position="85"/>
    </location>
</feature>
<sequence length="307" mass="36902">MLLAWIILYRAFVMYLIDLYLEELSKVRDKKTIERISYQLSKLEELKPLDQRSLFEFYEELRKTQSHKTAIQTLQEIKRFYQWLSQKGYSYEFSQQAFEELKKKKEFENKARKYFTEEEVEKILSYIRTKPKPFVYYLLCVVLLSSGLRISEALSLKKDDFRERRLITEKGEERSVFIVKVKGKFSKEREVPLVLWKREWEEVIRKQLDSLKEGQAFFTYSLRFPKSVKVLTLSRDAVYRFFFDLSKELGIDVHPHRFRYTYAVWLAMKNIPPNVLKEFLGHSSVRTTLEVYAQAQKEKVLDLIASL</sequence>
<feature type="domain" description="Tyr recombinase" evidence="5">
    <location>
        <begin position="110"/>
        <end position="305"/>
    </location>
</feature>
<dbReference type="Gene3D" id="1.10.443.10">
    <property type="entry name" value="Intergrase catalytic core"/>
    <property type="match status" value="1"/>
</dbReference>
<keyword evidence="1" id="KW-0229">DNA integration</keyword>
<dbReference type="InterPro" id="IPR013762">
    <property type="entry name" value="Integrase-like_cat_sf"/>
</dbReference>
<dbReference type="InterPro" id="IPR002104">
    <property type="entry name" value="Integrase_catalytic"/>
</dbReference>
<dbReference type="InterPro" id="IPR050090">
    <property type="entry name" value="Tyrosine_recombinase_XerCD"/>
</dbReference>
<proteinExistence type="predicted"/>
<accession>A0A7C5SZR6</accession>
<dbReference type="InterPro" id="IPR044068">
    <property type="entry name" value="CB"/>
</dbReference>
<evidence type="ECO:0000259" key="5">
    <source>
        <dbReference type="PROSITE" id="PS51898"/>
    </source>
</evidence>
<keyword evidence="3" id="KW-0233">DNA recombination</keyword>
<evidence type="ECO:0000259" key="6">
    <source>
        <dbReference type="PROSITE" id="PS51900"/>
    </source>
</evidence>
<name>A0A7C5SZR6_9AQUI</name>
<dbReference type="GO" id="GO:0006310">
    <property type="term" value="P:DNA recombination"/>
    <property type="evidence" value="ECO:0007669"/>
    <property type="project" value="UniProtKB-KW"/>
</dbReference>
<dbReference type="GO" id="GO:0015074">
    <property type="term" value="P:DNA integration"/>
    <property type="evidence" value="ECO:0007669"/>
    <property type="project" value="UniProtKB-KW"/>
</dbReference>
<evidence type="ECO:0000256" key="2">
    <source>
        <dbReference type="ARBA" id="ARBA00023125"/>
    </source>
</evidence>
<keyword evidence="2 4" id="KW-0238">DNA-binding</keyword>
<dbReference type="AlphaFoldDB" id="A0A7C5SZR6"/>
<dbReference type="PROSITE" id="PS51898">
    <property type="entry name" value="TYR_RECOMBINASE"/>
    <property type="match status" value="1"/>
</dbReference>
<dbReference type="GO" id="GO:0003677">
    <property type="term" value="F:DNA binding"/>
    <property type="evidence" value="ECO:0007669"/>
    <property type="project" value="UniProtKB-UniRule"/>
</dbReference>
<evidence type="ECO:0000256" key="3">
    <source>
        <dbReference type="ARBA" id="ARBA00023172"/>
    </source>
</evidence>
<dbReference type="Pfam" id="PF00589">
    <property type="entry name" value="Phage_integrase"/>
    <property type="match status" value="1"/>
</dbReference>
<dbReference type="CDD" id="cd00397">
    <property type="entry name" value="DNA_BRE_C"/>
    <property type="match status" value="1"/>
</dbReference>
<dbReference type="EMBL" id="DSAC01000095">
    <property type="protein sequence ID" value="HHO74509.1"/>
    <property type="molecule type" value="Genomic_DNA"/>
</dbReference>
<dbReference type="PANTHER" id="PTHR30349:SF86">
    <property type="entry name" value="INTEGRASE_RECOMBINASE AQ_AA09-RELATED"/>
    <property type="match status" value="1"/>
</dbReference>